<evidence type="ECO:0008006" key="11">
    <source>
        <dbReference type="Google" id="ProtNLM"/>
    </source>
</evidence>
<evidence type="ECO:0000313" key="10">
    <source>
        <dbReference type="Proteomes" id="UP000019132"/>
    </source>
</evidence>
<dbReference type="InterPro" id="IPR053937">
    <property type="entry name" value="GOST_TM"/>
</dbReference>
<dbReference type="InterPro" id="IPR009637">
    <property type="entry name" value="GPR107/GPR108-like"/>
</dbReference>
<evidence type="ECO:0000259" key="7">
    <source>
        <dbReference type="Pfam" id="PF06814"/>
    </source>
</evidence>
<dbReference type="VEuPathDB" id="FungiDB:PYU1_G007414"/>
<evidence type="ECO:0000256" key="3">
    <source>
        <dbReference type="ARBA" id="ARBA00022729"/>
    </source>
</evidence>
<dbReference type="AlphaFoldDB" id="K3WR36"/>
<evidence type="ECO:0000256" key="4">
    <source>
        <dbReference type="ARBA" id="ARBA00022989"/>
    </source>
</evidence>
<dbReference type="PANTHER" id="PTHR21229:SF2">
    <property type="entry name" value="RE59932P"/>
    <property type="match status" value="1"/>
</dbReference>
<evidence type="ECO:0000259" key="8">
    <source>
        <dbReference type="Pfam" id="PF21904"/>
    </source>
</evidence>
<feature type="transmembrane region" description="Helical" evidence="6">
    <location>
        <begin position="190"/>
        <end position="212"/>
    </location>
</feature>
<accession>K3WR36</accession>
<comment type="subcellular location">
    <subcellularLocation>
        <location evidence="1">Membrane</location>
        <topology evidence="1">Multi-pass membrane protein</topology>
    </subcellularLocation>
</comment>
<dbReference type="Pfam" id="PF06814">
    <property type="entry name" value="GOST_TM"/>
    <property type="match status" value="1"/>
</dbReference>
<dbReference type="InParanoid" id="K3WR36"/>
<proteinExistence type="predicted"/>
<organism evidence="9 10">
    <name type="scientific">Globisporangium ultimum (strain ATCC 200006 / CBS 805.95 / DAOM BR144)</name>
    <name type="common">Pythium ultimum</name>
    <dbReference type="NCBI Taxonomy" id="431595"/>
    <lineage>
        <taxon>Eukaryota</taxon>
        <taxon>Sar</taxon>
        <taxon>Stramenopiles</taxon>
        <taxon>Oomycota</taxon>
        <taxon>Peronosporomycetes</taxon>
        <taxon>Pythiales</taxon>
        <taxon>Pythiaceae</taxon>
        <taxon>Globisporangium</taxon>
    </lineage>
</organism>
<protein>
    <recommendedName>
        <fullName evidence="11">Intimal thickness related receptor IRP domain-containing protein</fullName>
    </recommendedName>
</protein>
<dbReference type="HOGENOM" id="CLU_020277_4_0_1"/>
<evidence type="ECO:0000313" key="9">
    <source>
        <dbReference type="EnsemblProtists" id="PYU1_T007430"/>
    </source>
</evidence>
<dbReference type="OMA" id="HYIQRLF"/>
<feature type="transmembrane region" description="Helical" evidence="6">
    <location>
        <begin position="369"/>
        <end position="390"/>
    </location>
</feature>
<keyword evidence="4 6" id="KW-1133">Transmembrane helix</keyword>
<dbReference type="InterPro" id="IPR054103">
    <property type="entry name" value="CAND6-7_N"/>
</dbReference>
<keyword evidence="2 6" id="KW-0812">Transmembrane</keyword>
<sequence length="452" mass="52023">MKQEWTFDREDRTDFLIERFGFGDHGAMSVHVRDVQYTLQREGDKEAQTQDVRAGLLFIHENALWETVQFMQDARDGGSERYCVLQNRSSDMWIDFTVATTWSVDRKFADEMDALEPGFYYLFFAQCTKNLQISFHMDAEFRNGVLNYLSAGDSPLPGVYLLMSLAFFSAAIMWLRYLRANASHIHNVHHMMTALVVCKTVSLFAESMRFYYMKTHGDTLTGWNEVYYVFMFLKGMMLFAVILLIGTGWSLLKPHLSTRDKYVITAVLVLQVLSNTAMIAVEETSVGTQSWVTWRDMLHLVDILCCFAILFPIVWSIRSLRASAFTDGKAHINLQKLTQFRSFYLIVVTYIYFTRIALFLLTASLPYNATWVAVFMGELASAAFFSVTGYRFRPVVQNPYLEVATHIEALDEFSLDDDDDMELQQIPIQRRDHLKYTAVKTNANGIKTAVTC</sequence>
<evidence type="ECO:0000256" key="2">
    <source>
        <dbReference type="ARBA" id="ARBA00022692"/>
    </source>
</evidence>
<keyword evidence="3" id="KW-0732">Signal</keyword>
<feature type="transmembrane region" description="Helical" evidence="6">
    <location>
        <begin position="301"/>
        <end position="321"/>
    </location>
</feature>
<dbReference type="PANTHER" id="PTHR21229">
    <property type="entry name" value="LUNG SEVEN TRANSMEMBRANE RECEPTOR"/>
    <property type="match status" value="1"/>
</dbReference>
<reference evidence="9" key="3">
    <citation type="submission" date="2015-02" db="UniProtKB">
        <authorList>
            <consortium name="EnsemblProtists"/>
        </authorList>
    </citation>
    <scope>IDENTIFICATION</scope>
    <source>
        <strain evidence="9">DAOM BR144</strain>
    </source>
</reference>
<evidence type="ECO:0000256" key="5">
    <source>
        <dbReference type="ARBA" id="ARBA00023136"/>
    </source>
</evidence>
<name>K3WR36_GLOUD</name>
<dbReference type="EMBL" id="GL376629">
    <property type="status" value="NOT_ANNOTATED_CDS"/>
    <property type="molecule type" value="Genomic_DNA"/>
</dbReference>
<dbReference type="Proteomes" id="UP000019132">
    <property type="component" value="Unassembled WGS sequence"/>
</dbReference>
<feature type="transmembrane region" description="Helical" evidence="6">
    <location>
        <begin position="262"/>
        <end position="281"/>
    </location>
</feature>
<dbReference type="eggNOG" id="KOG2569">
    <property type="taxonomic scope" value="Eukaryota"/>
</dbReference>
<feature type="transmembrane region" description="Helical" evidence="6">
    <location>
        <begin position="227"/>
        <end position="250"/>
    </location>
</feature>
<feature type="transmembrane region" description="Helical" evidence="6">
    <location>
        <begin position="159"/>
        <end position="178"/>
    </location>
</feature>
<dbReference type="EnsemblProtists" id="PYU1_T007430">
    <property type="protein sequence ID" value="PYU1_T007430"/>
    <property type="gene ID" value="PYU1_G007414"/>
</dbReference>
<evidence type="ECO:0000256" key="1">
    <source>
        <dbReference type="ARBA" id="ARBA00004141"/>
    </source>
</evidence>
<keyword evidence="5 6" id="KW-0472">Membrane</keyword>
<feature type="domain" description="GOST seven transmembrane" evidence="7">
    <location>
        <begin position="155"/>
        <end position="398"/>
    </location>
</feature>
<feature type="domain" description="CAND6/7 N-terminal" evidence="8">
    <location>
        <begin position="10"/>
        <end position="141"/>
    </location>
</feature>
<dbReference type="Pfam" id="PF21904">
    <property type="entry name" value="CAND6-7_N"/>
    <property type="match status" value="1"/>
</dbReference>
<evidence type="ECO:0000256" key="6">
    <source>
        <dbReference type="SAM" id="Phobius"/>
    </source>
</evidence>
<dbReference type="GO" id="GO:0005794">
    <property type="term" value="C:Golgi apparatus"/>
    <property type="evidence" value="ECO:0007669"/>
    <property type="project" value="TreeGrafter"/>
</dbReference>
<reference evidence="10" key="1">
    <citation type="journal article" date="2010" name="Genome Biol.">
        <title>Genome sequence of the necrotrophic plant pathogen Pythium ultimum reveals original pathogenicity mechanisms and effector repertoire.</title>
        <authorList>
            <person name="Levesque C.A."/>
            <person name="Brouwer H."/>
            <person name="Cano L."/>
            <person name="Hamilton J.P."/>
            <person name="Holt C."/>
            <person name="Huitema E."/>
            <person name="Raffaele S."/>
            <person name="Robideau G.P."/>
            <person name="Thines M."/>
            <person name="Win J."/>
            <person name="Zerillo M.M."/>
            <person name="Beakes G.W."/>
            <person name="Boore J.L."/>
            <person name="Busam D."/>
            <person name="Dumas B."/>
            <person name="Ferriera S."/>
            <person name="Fuerstenberg S.I."/>
            <person name="Gachon C.M."/>
            <person name="Gaulin E."/>
            <person name="Govers F."/>
            <person name="Grenville-Briggs L."/>
            <person name="Horner N."/>
            <person name="Hostetler J."/>
            <person name="Jiang R.H."/>
            <person name="Johnson J."/>
            <person name="Krajaejun T."/>
            <person name="Lin H."/>
            <person name="Meijer H.J."/>
            <person name="Moore B."/>
            <person name="Morris P."/>
            <person name="Phuntmart V."/>
            <person name="Puiu D."/>
            <person name="Shetty J."/>
            <person name="Stajich J.E."/>
            <person name="Tripathy S."/>
            <person name="Wawra S."/>
            <person name="van West P."/>
            <person name="Whitty B.R."/>
            <person name="Coutinho P.M."/>
            <person name="Henrissat B."/>
            <person name="Martin F."/>
            <person name="Thomas P.D."/>
            <person name="Tyler B.M."/>
            <person name="De Vries R.P."/>
            <person name="Kamoun S."/>
            <person name="Yandell M."/>
            <person name="Tisserat N."/>
            <person name="Buell C.R."/>
        </authorList>
    </citation>
    <scope>NUCLEOTIDE SEQUENCE</scope>
    <source>
        <strain evidence="10">DAOM:BR144</strain>
    </source>
</reference>
<reference evidence="10" key="2">
    <citation type="submission" date="2010-04" db="EMBL/GenBank/DDBJ databases">
        <authorList>
            <person name="Buell R."/>
            <person name="Hamilton J."/>
            <person name="Hostetler J."/>
        </authorList>
    </citation>
    <scope>NUCLEOTIDE SEQUENCE [LARGE SCALE GENOMIC DNA]</scope>
    <source>
        <strain evidence="10">DAOM:BR144</strain>
    </source>
</reference>
<dbReference type="GO" id="GO:0016020">
    <property type="term" value="C:membrane"/>
    <property type="evidence" value="ECO:0007669"/>
    <property type="project" value="UniProtKB-SubCell"/>
</dbReference>
<keyword evidence="10" id="KW-1185">Reference proteome</keyword>
<feature type="transmembrane region" description="Helical" evidence="6">
    <location>
        <begin position="342"/>
        <end position="363"/>
    </location>
</feature>